<dbReference type="OrthoDB" id="155576at2157"/>
<protein>
    <submittedName>
        <fullName evidence="1">Uncharacterized protein</fullName>
    </submittedName>
</protein>
<evidence type="ECO:0000313" key="2">
    <source>
        <dbReference type="Proteomes" id="UP000273828"/>
    </source>
</evidence>
<accession>A0A3N6NYN6</accession>
<keyword evidence="2" id="KW-1185">Reference proteome</keyword>
<gene>
    <name evidence="1" type="ORF">EA462_08150</name>
</gene>
<organism evidence="1 2">
    <name type="scientific">Natrarchaeobius halalkaliphilus</name>
    <dbReference type="NCBI Taxonomy" id="1679091"/>
    <lineage>
        <taxon>Archaea</taxon>
        <taxon>Methanobacteriati</taxon>
        <taxon>Methanobacteriota</taxon>
        <taxon>Stenosarchaea group</taxon>
        <taxon>Halobacteria</taxon>
        <taxon>Halobacteriales</taxon>
        <taxon>Natrialbaceae</taxon>
        <taxon>Natrarchaeobius</taxon>
    </lineage>
</organism>
<name>A0A3N6NYN6_9EURY</name>
<sequence>MKLTRSLVTAEARQYREQEPLFVVERENLKTLPGALESGEYGRRDAAWIVRWYYRRFLGEYPDEARRNAEERFWETDFDAVRTAISGAIDAPDAAVAVDRLTDLEAVDVPVASAFLMFIDPEAYVVVGPREWSVLSTTGELSEPYPDPPSVAQYQRYLEQCQSLADELDCDLETLYRALWRLSD</sequence>
<evidence type="ECO:0000313" key="1">
    <source>
        <dbReference type="EMBL" id="RQG89969.1"/>
    </source>
</evidence>
<dbReference type="RefSeq" id="WP_124178057.1">
    <property type="nucleotide sequence ID" value="NZ_REFY01000003.1"/>
</dbReference>
<dbReference type="Proteomes" id="UP000273828">
    <property type="component" value="Unassembled WGS sequence"/>
</dbReference>
<comment type="caution">
    <text evidence="1">The sequence shown here is derived from an EMBL/GenBank/DDBJ whole genome shotgun (WGS) entry which is preliminary data.</text>
</comment>
<reference evidence="1 2" key="1">
    <citation type="submission" date="2018-10" db="EMBL/GenBank/DDBJ databases">
        <title>Natrarchaeobius chitinivorans gen. nov., sp. nov., and Natrarchaeobius haloalkaliphilus sp. nov., alkaliphilic, chitin-utilizing haloarchaea from hypersaline alkaline lakes.</title>
        <authorList>
            <person name="Sorokin D.Y."/>
            <person name="Elcheninov A.G."/>
            <person name="Kostrikina N.A."/>
            <person name="Bale N.J."/>
            <person name="Sinninghe Damste J.S."/>
            <person name="Khijniak T.V."/>
            <person name="Kublanov I.V."/>
            <person name="Toshchakov S.V."/>
        </authorList>
    </citation>
    <scope>NUCLEOTIDE SEQUENCE [LARGE SCALE GENOMIC DNA]</scope>
    <source>
        <strain evidence="1 2">AArcht-Sl</strain>
    </source>
</reference>
<proteinExistence type="predicted"/>
<dbReference type="EMBL" id="REFY01000003">
    <property type="protein sequence ID" value="RQG89969.1"/>
    <property type="molecule type" value="Genomic_DNA"/>
</dbReference>
<dbReference type="AlphaFoldDB" id="A0A3N6NYN6"/>